<dbReference type="PIRSF" id="PIRSF036492">
    <property type="entry name" value="ALDH"/>
    <property type="match status" value="1"/>
</dbReference>
<name>A0ABT1CP35_9HYPH</name>
<evidence type="ECO:0000256" key="2">
    <source>
        <dbReference type="ARBA" id="ARBA00023002"/>
    </source>
</evidence>
<sequence length="456" mass="49885">MTNPSERIASLRASFDSGKTRPEEWRRSQLKRLQAMIEENEEAFNEALHADLGKSGFEARMTETGTVLAEIGHTLSHLKAWMRPDKVSTPLSNQPGHSQVVHEPLGVVLIIAPWNYPVNLVLTPLIGAIAAGNCAAIKPSEVSARTSELLARLIPAYLDPDAFQVFEGGADVSTALLEQRFDHIFFTGSEAIGRIVMTAAAKHLTPVTLELGGKSPCIIHEDCDLATAARRVAWGKFLNAGQTCIAPDYILVQEGVADAFVEQLGKVTAEFFGDDPKLSPDYPRIINERHFDRVSGLISDGDITMGGETDRSEKYIAPTVLTGVQPEAAVMREEIFGPVLPVMTYRAIDDAIRFITSRPKPLALYLFAKSGDIHREVIERTSSGGACINDVVMHLAVPDLPFGGVGASGMGAYHGRASFDTFSHARAVLTKSEHFDVPLRYPPFSERKLTWLKRLQ</sequence>
<dbReference type="PANTHER" id="PTHR43570">
    <property type="entry name" value="ALDEHYDE DEHYDROGENASE"/>
    <property type="match status" value="1"/>
</dbReference>
<keyword evidence="9" id="KW-1185">Reference proteome</keyword>
<gene>
    <name evidence="8" type="ORF">GTW23_06855</name>
</gene>
<dbReference type="InterPro" id="IPR016160">
    <property type="entry name" value="Ald_DH_CS_CYS"/>
</dbReference>
<protein>
    <recommendedName>
        <fullName evidence="3">Aldehyde dehydrogenase</fullName>
    </recommendedName>
</protein>
<evidence type="ECO:0000259" key="7">
    <source>
        <dbReference type="Pfam" id="PF00171"/>
    </source>
</evidence>
<dbReference type="RefSeq" id="WP_252915180.1">
    <property type="nucleotide sequence ID" value="NZ_JAAAML010000001.1"/>
</dbReference>
<dbReference type="InterPro" id="IPR016163">
    <property type="entry name" value="Ald_DH_C"/>
</dbReference>
<dbReference type="PROSITE" id="PS00070">
    <property type="entry name" value="ALDEHYDE_DEHYDR_CYS"/>
    <property type="match status" value="1"/>
</dbReference>
<evidence type="ECO:0000313" key="9">
    <source>
        <dbReference type="Proteomes" id="UP001320715"/>
    </source>
</evidence>
<dbReference type="InterPro" id="IPR015590">
    <property type="entry name" value="Aldehyde_DH_dom"/>
</dbReference>
<reference evidence="8 9" key="1">
    <citation type="submission" date="2020-01" db="EMBL/GenBank/DDBJ databases">
        <title>Genomes of bacteria type strains.</title>
        <authorList>
            <person name="Chen J."/>
            <person name="Zhu S."/>
            <person name="Yang J."/>
        </authorList>
    </citation>
    <scope>NUCLEOTIDE SEQUENCE [LARGE SCALE GENOMIC DNA]</scope>
    <source>
        <strain evidence="8 9">DSM 16655</strain>
    </source>
</reference>
<feature type="region of interest" description="Disordered" evidence="6">
    <location>
        <begin position="1"/>
        <end position="22"/>
    </location>
</feature>
<keyword evidence="2 3" id="KW-0560">Oxidoreductase</keyword>
<evidence type="ECO:0000256" key="5">
    <source>
        <dbReference type="RuleBase" id="RU003345"/>
    </source>
</evidence>
<dbReference type="Gene3D" id="3.40.605.10">
    <property type="entry name" value="Aldehyde Dehydrogenase, Chain A, domain 1"/>
    <property type="match status" value="1"/>
</dbReference>
<comment type="similarity">
    <text evidence="1 3 5">Belongs to the aldehyde dehydrogenase family.</text>
</comment>
<accession>A0ABT1CP35</accession>
<dbReference type="Gene3D" id="3.40.309.10">
    <property type="entry name" value="Aldehyde Dehydrogenase, Chain A, domain 2"/>
    <property type="match status" value="1"/>
</dbReference>
<dbReference type="InterPro" id="IPR016162">
    <property type="entry name" value="Ald_DH_N"/>
</dbReference>
<dbReference type="SUPFAM" id="SSF53720">
    <property type="entry name" value="ALDH-like"/>
    <property type="match status" value="1"/>
</dbReference>
<dbReference type="PANTHER" id="PTHR43570:SF16">
    <property type="entry name" value="ALDEHYDE DEHYDROGENASE TYPE III, ISOFORM Q"/>
    <property type="match status" value="1"/>
</dbReference>
<evidence type="ECO:0000256" key="3">
    <source>
        <dbReference type="PIRNR" id="PIRNR036492"/>
    </source>
</evidence>
<evidence type="ECO:0000256" key="6">
    <source>
        <dbReference type="SAM" id="MobiDB-lite"/>
    </source>
</evidence>
<dbReference type="Pfam" id="PF00171">
    <property type="entry name" value="Aldedh"/>
    <property type="match status" value="1"/>
</dbReference>
<dbReference type="InterPro" id="IPR029510">
    <property type="entry name" value="Ald_DH_CS_GLU"/>
</dbReference>
<evidence type="ECO:0000313" key="8">
    <source>
        <dbReference type="EMBL" id="MCO6407893.1"/>
    </source>
</evidence>
<dbReference type="InterPro" id="IPR012394">
    <property type="entry name" value="Aldehyde_DH_NAD(P)"/>
</dbReference>
<evidence type="ECO:0000256" key="4">
    <source>
        <dbReference type="PROSITE-ProRule" id="PRU10007"/>
    </source>
</evidence>
<dbReference type="InterPro" id="IPR016161">
    <property type="entry name" value="Ald_DH/histidinol_DH"/>
</dbReference>
<organism evidence="8 9">
    <name type="scientific">Hoeflea alexandrii</name>
    <dbReference type="NCBI Taxonomy" id="288436"/>
    <lineage>
        <taxon>Bacteria</taxon>
        <taxon>Pseudomonadati</taxon>
        <taxon>Pseudomonadota</taxon>
        <taxon>Alphaproteobacteria</taxon>
        <taxon>Hyphomicrobiales</taxon>
        <taxon>Rhizobiaceae</taxon>
        <taxon>Hoeflea</taxon>
    </lineage>
</organism>
<dbReference type="Proteomes" id="UP001320715">
    <property type="component" value="Unassembled WGS sequence"/>
</dbReference>
<evidence type="ECO:0000256" key="1">
    <source>
        <dbReference type="ARBA" id="ARBA00009986"/>
    </source>
</evidence>
<dbReference type="CDD" id="cd07087">
    <property type="entry name" value="ALDH_F3-13-14_CALDH-like"/>
    <property type="match status" value="1"/>
</dbReference>
<comment type="caution">
    <text evidence="8">The sequence shown here is derived from an EMBL/GenBank/DDBJ whole genome shotgun (WGS) entry which is preliminary data.</text>
</comment>
<dbReference type="EMBL" id="JAAAML010000001">
    <property type="protein sequence ID" value="MCO6407893.1"/>
    <property type="molecule type" value="Genomic_DNA"/>
</dbReference>
<proteinExistence type="inferred from homology"/>
<feature type="active site" evidence="4">
    <location>
        <position position="210"/>
    </location>
</feature>
<feature type="domain" description="Aldehyde dehydrogenase" evidence="7">
    <location>
        <begin position="12"/>
        <end position="428"/>
    </location>
</feature>
<dbReference type="PROSITE" id="PS00687">
    <property type="entry name" value="ALDEHYDE_DEHYDR_GLU"/>
    <property type="match status" value="1"/>
</dbReference>